<name>A0A0B5EMX3_STRA4</name>
<accession>A0A0B5EMX3</accession>
<dbReference type="EMBL" id="CP010519">
    <property type="protein sequence ID" value="AJE82914.1"/>
    <property type="molecule type" value="Genomic_DNA"/>
</dbReference>
<organism evidence="1 2">
    <name type="scientific">Streptomyces albus (strain ATCC 21838 / DSM 41398 / FERM P-419 / JCM 4703 / NBRC 107858)</name>
    <dbReference type="NCBI Taxonomy" id="1081613"/>
    <lineage>
        <taxon>Bacteria</taxon>
        <taxon>Bacillati</taxon>
        <taxon>Actinomycetota</taxon>
        <taxon>Actinomycetes</taxon>
        <taxon>Kitasatosporales</taxon>
        <taxon>Streptomycetaceae</taxon>
        <taxon>Streptomyces</taxon>
    </lineage>
</organism>
<dbReference type="KEGG" id="sals:SLNWT_2538"/>
<protein>
    <submittedName>
        <fullName evidence="1">Uncharacterized protein</fullName>
    </submittedName>
</protein>
<evidence type="ECO:0000313" key="1">
    <source>
        <dbReference type="EMBL" id="AJE82914.1"/>
    </source>
</evidence>
<reference evidence="1 2" key="1">
    <citation type="submission" date="2015-01" db="EMBL/GenBank/DDBJ databases">
        <title>Enhanced salinomycin production by adjusting the supply of polyketide extender units in Streptomyce albus DSM 41398.</title>
        <authorList>
            <person name="Lu C."/>
        </authorList>
    </citation>
    <scope>NUCLEOTIDE SEQUENCE [LARGE SCALE GENOMIC DNA]</scope>
    <source>
        <strain evidence="2">ATCC 21838 / DSM 41398 / FERM P-419 / JCM 4703 / NBRC 107858</strain>
    </source>
</reference>
<sequence length="148" mass="16376">MTLLHEAPLRDRVRGTYSARLTAHTPGGSWIPLGEHRTNSPRSALRWLHARAQHVADQLPPPCARPVRAWAIDPDEHSWALDCVALGEPYVFCARDEDGTRYVFLTQTTAPQLPGPVRRLPIAATTWGRGLLRLRTAPGLTGSEPEGF</sequence>
<dbReference type="Proteomes" id="UP000031523">
    <property type="component" value="Chromosome"/>
</dbReference>
<evidence type="ECO:0000313" key="2">
    <source>
        <dbReference type="Proteomes" id="UP000031523"/>
    </source>
</evidence>
<gene>
    <name evidence="1" type="ORF">SLNWT_2538</name>
</gene>
<dbReference type="AlphaFoldDB" id="A0A0B5EMX3"/>
<keyword evidence="2" id="KW-1185">Reference proteome</keyword>
<proteinExistence type="predicted"/>